<organism evidence="4">
    <name type="scientific">Proboscia inermis</name>
    <dbReference type="NCBI Taxonomy" id="420281"/>
    <lineage>
        <taxon>Eukaryota</taxon>
        <taxon>Sar</taxon>
        <taxon>Stramenopiles</taxon>
        <taxon>Ochrophyta</taxon>
        <taxon>Bacillariophyta</taxon>
        <taxon>Coscinodiscophyceae</taxon>
        <taxon>Rhizosoleniophycidae</taxon>
        <taxon>Rhizosoleniales</taxon>
        <taxon>Rhizosoleniaceae</taxon>
        <taxon>Proboscia</taxon>
    </lineage>
</organism>
<dbReference type="EMBL" id="HBEL01039523">
    <property type="protein sequence ID" value="CAD8422212.1"/>
    <property type="molecule type" value="Transcribed_RNA"/>
</dbReference>
<feature type="coiled-coil region" evidence="1">
    <location>
        <begin position="331"/>
        <end position="358"/>
    </location>
</feature>
<gene>
    <name evidence="4" type="ORF">PINE0816_LOCUS18368</name>
</gene>
<evidence type="ECO:0000256" key="1">
    <source>
        <dbReference type="SAM" id="Coils"/>
    </source>
</evidence>
<dbReference type="InterPro" id="IPR037067">
    <property type="entry name" value="Coatomer_gsu_app_sf"/>
</dbReference>
<dbReference type="PANTHER" id="PTHR12894:SF27">
    <property type="entry name" value="TRANSFORMING GROWTH FACTOR-BETA RECEPTOR-ASSOCIATED PROTEIN 1"/>
    <property type="match status" value="1"/>
</dbReference>
<evidence type="ECO:0000259" key="3">
    <source>
        <dbReference type="Pfam" id="PF08752"/>
    </source>
</evidence>
<feature type="compositionally biased region" description="Low complexity" evidence="2">
    <location>
        <begin position="58"/>
        <end position="73"/>
    </location>
</feature>
<dbReference type="PANTHER" id="PTHR12894">
    <property type="entry name" value="CNH DOMAIN CONTAINING"/>
    <property type="match status" value="1"/>
</dbReference>
<dbReference type="GO" id="GO:0034058">
    <property type="term" value="P:endosomal vesicle fusion"/>
    <property type="evidence" value="ECO:0007669"/>
    <property type="project" value="TreeGrafter"/>
</dbReference>
<protein>
    <recommendedName>
        <fullName evidence="3">Coatomer gamma subunit appendage Ig-like subdomain domain-containing protein</fullName>
    </recommendedName>
</protein>
<feature type="domain" description="Coatomer gamma subunit appendage Ig-like subdomain" evidence="3">
    <location>
        <begin position="398"/>
        <end position="497"/>
    </location>
</feature>
<evidence type="ECO:0000256" key="2">
    <source>
        <dbReference type="SAM" id="MobiDB-lite"/>
    </source>
</evidence>
<dbReference type="GO" id="GO:0005198">
    <property type="term" value="F:structural molecule activity"/>
    <property type="evidence" value="ECO:0007669"/>
    <property type="project" value="InterPro"/>
</dbReference>
<dbReference type="InterPro" id="IPR013040">
    <property type="entry name" value="Coatomer_gsu_app_Ig-like_dom"/>
</dbReference>
<name>A0A7S0GKL0_9STRA</name>
<proteinExistence type="predicted"/>
<dbReference type="InterPro" id="IPR032914">
    <property type="entry name" value="Vam6/VPS39/TRAP1"/>
</dbReference>
<sequence>MLVVQLLKSVKPCGVSQFEDMDPLSGEPFDPLGASPDKMPRTMNSRRPQQPRRGYAQTSTTNNHWETNNNTSEPLPLQSGRALAATFLESVIGISSGRPIVHDAFEDLQQDPALDERTVCLHDELAYLLLEGVIGERGGDQDDFDQDTELGHIYRMKLRRLLAWPASKYRVEHLLSSLPSSFLQEHALLLGKLGRHEDALRILYSDLHSLEMALEYCDARHAQRLKMETERTINASVDSRRGESHWSGGDGSVKSGVHLNNHATDCVYLPLVRVALESDPERGVSAAIQVLALRRGAVDSSALRLLPENVPVSAVARPFLIPAIVDSESQVRRLKVAAALLRARYVELKRNLTEAQIKSQAMLHTTPALRALNVGDLLHSSRPFLAKPSRTAAPGFPDVILTKHFFARHLIIQANITNLSKAIEGRTIGDVAFVVAESSDDSIIPTVQVPLKTLPPNATGSVWCAMIASPGRLDETAFLTCELRYTILAVDATTGAPLNFGGGGGPTGSGMDYVEELQDIEIRPSEFVNGARF</sequence>
<dbReference type="GO" id="GO:0006886">
    <property type="term" value="P:intracellular protein transport"/>
    <property type="evidence" value="ECO:0007669"/>
    <property type="project" value="InterPro"/>
</dbReference>
<dbReference type="GO" id="GO:0030126">
    <property type="term" value="C:COPI vesicle coat"/>
    <property type="evidence" value="ECO:0007669"/>
    <property type="project" value="InterPro"/>
</dbReference>
<feature type="region of interest" description="Disordered" evidence="2">
    <location>
        <begin position="19"/>
        <end position="76"/>
    </location>
</feature>
<dbReference type="SUPFAM" id="SSF49348">
    <property type="entry name" value="Clathrin adaptor appendage domain"/>
    <property type="match status" value="1"/>
</dbReference>
<reference evidence="4" key="1">
    <citation type="submission" date="2021-01" db="EMBL/GenBank/DDBJ databases">
        <authorList>
            <person name="Corre E."/>
            <person name="Pelletier E."/>
            <person name="Niang G."/>
            <person name="Scheremetjew M."/>
            <person name="Finn R."/>
            <person name="Kale V."/>
            <person name="Holt S."/>
            <person name="Cochrane G."/>
            <person name="Meng A."/>
            <person name="Brown T."/>
            <person name="Cohen L."/>
        </authorList>
    </citation>
    <scope>NUCLEOTIDE SEQUENCE</scope>
    <source>
        <strain evidence="4">CCAP1064/1</strain>
    </source>
</reference>
<dbReference type="Gene3D" id="2.60.40.1480">
    <property type="entry name" value="Coatomer, gamma subunit, appendage domain"/>
    <property type="match status" value="1"/>
</dbReference>
<dbReference type="Pfam" id="PF08752">
    <property type="entry name" value="COP-gamma_platf"/>
    <property type="match status" value="1"/>
</dbReference>
<dbReference type="AlphaFoldDB" id="A0A7S0GKL0"/>
<dbReference type="GO" id="GO:0006914">
    <property type="term" value="P:autophagy"/>
    <property type="evidence" value="ECO:0007669"/>
    <property type="project" value="TreeGrafter"/>
</dbReference>
<accession>A0A7S0GKL0</accession>
<keyword evidence="1" id="KW-0175">Coiled coil</keyword>
<evidence type="ECO:0000313" key="4">
    <source>
        <dbReference type="EMBL" id="CAD8422212.1"/>
    </source>
</evidence>
<dbReference type="InterPro" id="IPR013041">
    <property type="entry name" value="Clathrin_app_Ig-like_sf"/>
</dbReference>